<dbReference type="Proteomes" id="UP000076738">
    <property type="component" value="Unassembled WGS sequence"/>
</dbReference>
<gene>
    <name evidence="1" type="ORF">CALVIDRAFT_544800</name>
</gene>
<name>A0A167PCC8_CALVF</name>
<evidence type="ECO:0000313" key="2">
    <source>
        <dbReference type="Proteomes" id="UP000076738"/>
    </source>
</evidence>
<dbReference type="OrthoDB" id="5946233at2759"/>
<sequence>MLAFWKKSGRSPLFSTHTIRRTRQQGHTIESIAEQINCIRDELKPPGIKRTQDWLRSLLKVQASRRLVAEYNRLCHPEEVKQRKARQLKRKIFWAAGLWHLIAFDQHDKWKRFNLWLHIGLEPFSGTILWLKIWWTNKNPRLVFSYYLAMARRYGGIPLLTQSDRGSENNGIAIGHSLLLRREFSPGYEDMLDEGSSRAGTMEPFPSISTFFLLRRLAIPFLQERLDAYVLMYNNSKPRPDKKKIIPVGIPNEIMEYPERWGARNFQVKVTEEDLRYVESTYAPHDHPVFQLVPPSFETRFAEAYAAIGAPPLTKRSFWAVYLALKRHILLGPETEQIMETLASQRALEATMAADHIEVNIEDHESDVDLPILGAVEDDETFAQSTPDLIREVDDLLQPDLTTM</sequence>
<dbReference type="EMBL" id="KV417275">
    <property type="protein sequence ID" value="KZO98644.1"/>
    <property type="molecule type" value="Genomic_DNA"/>
</dbReference>
<evidence type="ECO:0000313" key="1">
    <source>
        <dbReference type="EMBL" id="KZO98644.1"/>
    </source>
</evidence>
<proteinExistence type="predicted"/>
<evidence type="ECO:0008006" key="3">
    <source>
        <dbReference type="Google" id="ProtNLM"/>
    </source>
</evidence>
<accession>A0A167PCC8</accession>
<dbReference type="PANTHER" id="PTHR46177">
    <property type="entry name" value="INTEGRASE CATALYTIC DOMAIN-CONTAINING PROTEIN"/>
    <property type="match status" value="1"/>
</dbReference>
<reference evidence="1 2" key="1">
    <citation type="journal article" date="2016" name="Mol. Biol. Evol.">
        <title>Comparative Genomics of Early-Diverging Mushroom-Forming Fungi Provides Insights into the Origins of Lignocellulose Decay Capabilities.</title>
        <authorList>
            <person name="Nagy L.G."/>
            <person name="Riley R."/>
            <person name="Tritt A."/>
            <person name="Adam C."/>
            <person name="Daum C."/>
            <person name="Floudas D."/>
            <person name="Sun H."/>
            <person name="Yadav J.S."/>
            <person name="Pangilinan J."/>
            <person name="Larsson K.H."/>
            <person name="Matsuura K."/>
            <person name="Barry K."/>
            <person name="Labutti K."/>
            <person name="Kuo R."/>
            <person name="Ohm R.A."/>
            <person name="Bhattacharya S.S."/>
            <person name="Shirouzu T."/>
            <person name="Yoshinaga Y."/>
            <person name="Martin F.M."/>
            <person name="Grigoriev I.V."/>
            <person name="Hibbett D.S."/>
        </authorList>
    </citation>
    <scope>NUCLEOTIDE SEQUENCE [LARGE SCALE GENOMIC DNA]</scope>
    <source>
        <strain evidence="1 2">TUFC12733</strain>
    </source>
</reference>
<dbReference type="STRING" id="1330018.A0A167PCC8"/>
<organism evidence="1 2">
    <name type="scientific">Calocera viscosa (strain TUFC12733)</name>
    <dbReference type="NCBI Taxonomy" id="1330018"/>
    <lineage>
        <taxon>Eukaryota</taxon>
        <taxon>Fungi</taxon>
        <taxon>Dikarya</taxon>
        <taxon>Basidiomycota</taxon>
        <taxon>Agaricomycotina</taxon>
        <taxon>Dacrymycetes</taxon>
        <taxon>Dacrymycetales</taxon>
        <taxon>Dacrymycetaceae</taxon>
        <taxon>Calocera</taxon>
    </lineage>
</organism>
<dbReference type="AlphaFoldDB" id="A0A167PCC8"/>
<keyword evidence="2" id="KW-1185">Reference proteome</keyword>
<dbReference type="PANTHER" id="PTHR46177:SF1">
    <property type="entry name" value="INTEGRASE CATALYTIC DOMAIN-CONTAINING PROTEIN"/>
    <property type="match status" value="1"/>
</dbReference>
<protein>
    <recommendedName>
        <fullName evidence="3">Integrase catalytic domain-containing protein</fullName>
    </recommendedName>
</protein>